<reference evidence="2 3" key="1">
    <citation type="submission" date="2017-06" db="EMBL/GenBank/DDBJ databases">
        <authorList>
            <person name="Kim H.J."/>
            <person name="Triplett B.A."/>
        </authorList>
    </citation>
    <scope>NUCLEOTIDE SEQUENCE [LARGE SCALE GENOMIC DNA]</scope>
    <source>
        <strain evidence="2">FRACA_ARgP5</strain>
    </source>
</reference>
<dbReference type="Pfam" id="PF14104">
    <property type="entry name" value="DUF4277"/>
    <property type="match status" value="1"/>
</dbReference>
<evidence type="ECO:0000259" key="1">
    <source>
        <dbReference type="Pfam" id="PF14104"/>
    </source>
</evidence>
<dbReference type="AlphaFoldDB" id="A0A2I2KXR4"/>
<protein>
    <submittedName>
        <fullName evidence="2">Transposase</fullName>
    </submittedName>
</protein>
<gene>
    <name evidence="2" type="ORF">FRACA_4670001</name>
</gene>
<keyword evidence="3" id="KW-1185">Reference proteome</keyword>
<sequence length="547" mass="59146">MAGLGLFVAVSVVAGYGPPSVEKPLGVLPVVRDYLARLDLAGTIDRLAPMRDKVNRVTHGQVIAALVANRLTSPTPLLHVETWARRWAVEEMFGMSPDALNDDRVGRALDALAPVSEQVAGSVGAAAIAAFGLDVSRFHWDMTSISLYGAYPEVDGDYATPRYGHPKDRRPDLKQVQTGLASTGDGGIPLLPRAYDGGAGEVSQVQGALRALVELAGPRRFLLVGDTKLVSYGNLTALTSTPGVTFLAPAPKTAVPARVLAAQDWATATIIEHVAARDQDKPVHQRARYRAREGTTVLRGPRKKDPPVTVRTVFVWSSANDQAAKAARALKLDRAREALDTLARAAGSHHLYRTETAVKTRLAFLTTKHRVSRYLIAQTSVDPDTGKPSLTWQFDQTVLDAEAATDGWYALLTNLPDSISPTEVLARYKGQEVSERRYGTFKGPLAVTPMFLRSNQRIHALIHVICLALLVFSLIERQARLGAGPDGKIPGLYAGRPARPTGALVLGTLSTLRLVPAQDHRPAYIPRPPHLHQHLLDILGVDPTRPP</sequence>
<dbReference type="InterPro" id="IPR025457">
    <property type="entry name" value="DUF4277"/>
</dbReference>
<evidence type="ECO:0000313" key="2">
    <source>
        <dbReference type="EMBL" id="SNQ50451.1"/>
    </source>
</evidence>
<proteinExistence type="predicted"/>
<name>A0A2I2KXR4_9ACTN</name>
<evidence type="ECO:0000313" key="3">
    <source>
        <dbReference type="Proteomes" id="UP000234331"/>
    </source>
</evidence>
<dbReference type="NCBIfam" id="NF033559">
    <property type="entry name" value="transpos_IS1634"/>
    <property type="match status" value="1"/>
</dbReference>
<dbReference type="PANTHER" id="PTHR34614">
    <property type="match status" value="1"/>
</dbReference>
<organism evidence="2 3">
    <name type="scientific">Frankia canadensis</name>
    <dbReference type="NCBI Taxonomy" id="1836972"/>
    <lineage>
        <taxon>Bacteria</taxon>
        <taxon>Bacillati</taxon>
        <taxon>Actinomycetota</taxon>
        <taxon>Actinomycetes</taxon>
        <taxon>Frankiales</taxon>
        <taxon>Frankiaceae</taxon>
        <taxon>Frankia</taxon>
    </lineage>
</organism>
<dbReference type="Proteomes" id="UP000234331">
    <property type="component" value="Unassembled WGS sequence"/>
</dbReference>
<accession>A0A2I2KXR4</accession>
<dbReference type="EMBL" id="FZMO01000409">
    <property type="protein sequence ID" value="SNQ50451.1"/>
    <property type="molecule type" value="Genomic_DNA"/>
</dbReference>
<dbReference type="InterPro" id="IPR047654">
    <property type="entry name" value="IS1634_transpos"/>
</dbReference>
<feature type="domain" description="DUF4277" evidence="1">
    <location>
        <begin position="25"/>
        <end position="113"/>
    </location>
</feature>
<dbReference type="PANTHER" id="PTHR34614:SF2">
    <property type="entry name" value="TRANSPOSASE IS4-LIKE DOMAIN-CONTAINING PROTEIN"/>
    <property type="match status" value="1"/>
</dbReference>